<dbReference type="GO" id="GO:0016746">
    <property type="term" value="F:acyltransferase activity"/>
    <property type="evidence" value="ECO:0007669"/>
    <property type="project" value="UniProtKB-KW"/>
</dbReference>
<proteinExistence type="predicted"/>
<dbReference type="CDD" id="cd04301">
    <property type="entry name" value="NAT_SF"/>
    <property type="match status" value="1"/>
</dbReference>
<dbReference type="PANTHER" id="PTHR43877">
    <property type="entry name" value="AMINOALKYLPHOSPHONATE N-ACETYLTRANSFERASE-RELATED-RELATED"/>
    <property type="match status" value="1"/>
</dbReference>
<gene>
    <name evidence="4" type="ORF">ACFPJ5_10330</name>
</gene>
<feature type="domain" description="N-acetyltransferase" evidence="3">
    <location>
        <begin position="1"/>
        <end position="155"/>
    </location>
</feature>
<dbReference type="Proteomes" id="UP001596201">
    <property type="component" value="Unassembled WGS sequence"/>
</dbReference>
<dbReference type="EMBL" id="JBHSKX010000002">
    <property type="protein sequence ID" value="MFC5367338.1"/>
    <property type="molecule type" value="Genomic_DNA"/>
</dbReference>
<protein>
    <submittedName>
        <fullName evidence="4">GNAT family N-acetyltransferase</fullName>
        <ecNumber evidence="4">2.3.1.-</ecNumber>
    </submittedName>
</protein>
<evidence type="ECO:0000259" key="3">
    <source>
        <dbReference type="PROSITE" id="PS51186"/>
    </source>
</evidence>
<dbReference type="SUPFAM" id="SSF55729">
    <property type="entry name" value="Acyl-CoA N-acyltransferases (Nat)"/>
    <property type="match status" value="1"/>
</dbReference>
<evidence type="ECO:0000313" key="4">
    <source>
        <dbReference type="EMBL" id="MFC5367338.1"/>
    </source>
</evidence>
<dbReference type="EC" id="2.3.1.-" evidence="4"/>
<dbReference type="RefSeq" id="WP_227229598.1">
    <property type="nucleotide sequence ID" value="NZ_JAJCVJ010000002.1"/>
</dbReference>
<accession>A0ABD5RC80</accession>
<keyword evidence="2 4" id="KW-0012">Acyltransferase</keyword>
<name>A0ABD5RC80_9EURY</name>
<dbReference type="InterPro" id="IPR016181">
    <property type="entry name" value="Acyl_CoA_acyltransferase"/>
</dbReference>
<dbReference type="AlphaFoldDB" id="A0ABD5RC80"/>
<comment type="caution">
    <text evidence="4">The sequence shown here is derived from an EMBL/GenBank/DDBJ whole genome shotgun (WGS) entry which is preliminary data.</text>
</comment>
<keyword evidence="1 4" id="KW-0808">Transferase</keyword>
<dbReference type="PANTHER" id="PTHR43877:SF2">
    <property type="entry name" value="AMINOALKYLPHOSPHONATE N-ACETYLTRANSFERASE-RELATED"/>
    <property type="match status" value="1"/>
</dbReference>
<sequence length="158" mass="17251">MEIEPPTMEETETVADLWVSLARGQRSHGSHLRSEANRGAITDAISRHLITGGLLVARDPDVVGFVMFGPEAGSYEQDVTRGIVHNLYVVAGRRDEGVGTALLEAAETRLAEDGADTVALEVMAGNDSARRFYERAGYRPHRVELEKRTESDNVTTEG</sequence>
<keyword evidence="5" id="KW-1185">Reference proteome</keyword>
<dbReference type="Gene3D" id="3.40.630.30">
    <property type="match status" value="1"/>
</dbReference>
<dbReference type="PROSITE" id="PS51186">
    <property type="entry name" value="GNAT"/>
    <property type="match status" value="1"/>
</dbReference>
<reference evidence="4 5" key="1">
    <citation type="journal article" date="2019" name="Int. J. Syst. Evol. Microbiol.">
        <title>The Global Catalogue of Microorganisms (GCM) 10K type strain sequencing project: providing services to taxonomists for standard genome sequencing and annotation.</title>
        <authorList>
            <consortium name="The Broad Institute Genomics Platform"/>
            <consortium name="The Broad Institute Genome Sequencing Center for Infectious Disease"/>
            <person name="Wu L."/>
            <person name="Ma J."/>
        </authorList>
    </citation>
    <scope>NUCLEOTIDE SEQUENCE [LARGE SCALE GENOMIC DNA]</scope>
    <source>
        <strain evidence="4 5">CGMCC 1.12237</strain>
    </source>
</reference>
<evidence type="ECO:0000313" key="5">
    <source>
        <dbReference type="Proteomes" id="UP001596201"/>
    </source>
</evidence>
<evidence type="ECO:0000256" key="2">
    <source>
        <dbReference type="ARBA" id="ARBA00023315"/>
    </source>
</evidence>
<organism evidence="4 5">
    <name type="scientific">Salinirubrum litoreum</name>
    <dbReference type="NCBI Taxonomy" id="1126234"/>
    <lineage>
        <taxon>Archaea</taxon>
        <taxon>Methanobacteriati</taxon>
        <taxon>Methanobacteriota</taxon>
        <taxon>Stenosarchaea group</taxon>
        <taxon>Halobacteria</taxon>
        <taxon>Halobacteriales</taxon>
        <taxon>Haloferacaceae</taxon>
        <taxon>Salinirubrum</taxon>
    </lineage>
</organism>
<dbReference type="Pfam" id="PF00583">
    <property type="entry name" value="Acetyltransf_1"/>
    <property type="match status" value="1"/>
</dbReference>
<dbReference type="InterPro" id="IPR000182">
    <property type="entry name" value="GNAT_dom"/>
</dbReference>
<evidence type="ECO:0000256" key="1">
    <source>
        <dbReference type="ARBA" id="ARBA00022679"/>
    </source>
</evidence>
<dbReference type="InterPro" id="IPR050832">
    <property type="entry name" value="Bact_Acetyltransf"/>
</dbReference>